<dbReference type="AlphaFoldDB" id="A0A7J5C1K6"/>
<gene>
    <name evidence="2" type="ORF">F8O01_00740</name>
</gene>
<dbReference type="Gene3D" id="2.130.10.130">
    <property type="entry name" value="Integrin alpha, N-terminal"/>
    <property type="match status" value="1"/>
</dbReference>
<feature type="signal peptide" evidence="1">
    <location>
        <begin position="1"/>
        <end position="45"/>
    </location>
</feature>
<dbReference type="InterPro" id="IPR006311">
    <property type="entry name" value="TAT_signal"/>
</dbReference>
<dbReference type="OrthoDB" id="877328at2"/>
<dbReference type="PROSITE" id="PS51318">
    <property type="entry name" value="TAT"/>
    <property type="match status" value="1"/>
</dbReference>
<proteinExistence type="predicted"/>
<keyword evidence="1" id="KW-0732">Signal</keyword>
<dbReference type="InterPro" id="IPR028994">
    <property type="entry name" value="Integrin_alpha_N"/>
</dbReference>
<feature type="chain" id="PRO_5029465624" description="VCBS repeat-containing protein" evidence="1">
    <location>
        <begin position="46"/>
        <end position="180"/>
    </location>
</feature>
<evidence type="ECO:0008006" key="4">
    <source>
        <dbReference type="Google" id="ProtNLM"/>
    </source>
</evidence>
<dbReference type="SUPFAM" id="SSF69318">
    <property type="entry name" value="Integrin alpha N-terminal domain"/>
    <property type="match status" value="1"/>
</dbReference>
<protein>
    <recommendedName>
        <fullName evidence="4">VCBS repeat-containing protein</fullName>
    </recommendedName>
</protein>
<evidence type="ECO:0000256" key="1">
    <source>
        <dbReference type="SAM" id="SignalP"/>
    </source>
</evidence>
<comment type="caution">
    <text evidence="2">The sequence shown here is derived from an EMBL/GenBank/DDBJ whole genome shotgun (WGS) entry which is preliminary data.</text>
</comment>
<organism evidence="2 3">
    <name type="scientific">Pseudoclavibacter chungangensis</name>
    <dbReference type="NCBI Taxonomy" id="587635"/>
    <lineage>
        <taxon>Bacteria</taxon>
        <taxon>Bacillati</taxon>
        <taxon>Actinomycetota</taxon>
        <taxon>Actinomycetes</taxon>
        <taxon>Micrococcales</taxon>
        <taxon>Microbacteriaceae</taxon>
        <taxon>Pseudoclavibacter</taxon>
    </lineage>
</organism>
<dbReference type="Proteomes" id="UP000467240">
    <property type="component" value="Unassembled WGS sequence"/>
</dbReference>
<evidence type="ECO:0000313" key="3">
    <source>
        <dbReference type="Proteomes" id="UP000467240"/>
    </source>
</evidence>
<name>A0A7J5C1K6_9MICO</name>
<accession>A0A7J5C1K6</accession>
<dbReference type="EMBL" id="WBJZ01000001">
    <property type="protein sequence ID" value="KAB1662508.1"/>
    <property type="molecule type" value="Genomic_DNA"/>
</dbReference>
<sequence length="180" mass="18123">MDALRRRKAPVHATSRRRVAVSATVAATTLALTLSGAFAPPPASALEPVSDRIVTGPDGSAFGSTVSQERCDVDGDGVADLAVGTYSTFDFTPGATGGYVLLGAADGAASATVDESAPVRIIDTARTRMGGVDVRCAGDVNADGIDDLVVVSQSAAVFLVFGSRDFSDVTLDTLASAAAS</sequence>
<evidence type="ECO:0000313" key="2">
    <source>
        <dbReference type="EMBL" id="KAB1662508.1"/>
    </source>
</evidence>
<keyword evidence="3" id="KW-1185">Reference proteome</keyword>
<reference evidence="2 3" key="1">
    <citation type="submission" date="2019-09" db="EMBL/GenBank/DDBJ databases">
        <title>Phylogeny of genus Pseudoclavibacter and closely related genus.</title>
        <authorList>
            <person name="Li Y."/>
        </authorList>
    </citation>
    <scope>NUCLEOTIDE SEQUENCE [LARGE SCALE GENOMIC DNA]</scope>
    <source>
        <strain evidence="2 3">DSM 23821</strain>
    </source>
</reference>